<feature type="compositionally biased region" description="Low complexity" evidence="1">
    <location>
        <begin position="84"/>
        <end position="95"/>
    </location>
</feature>
<protein>
    <submittedName>
        <fullName evidence="3">PILR alpha-associated neural protein</fullName>
    </submittedName>
</protein>
<evidence type="ECO:0000313" key="4">
    <source>
        <dbReference type="Proteomes" id="UP001205998"/>
    </source>
</evidence>
<reference evidence="3" key="1">
    <citation type="submission" date="2018-07" db="EMBL/GenBank/DDBJ databases">
        <title>Comparative genomics of catfishes provides insights into carnivory and benthic adaptation.</title>
        <authorList>
            <person name="Zhang Y."/>
            <person name="Wang D."/>
            <person name="Peng Z."/>
            <person name="Zheng S."/>
            <person name="Shao F."/>
            <person name="Tao W."/>
        </authorList>
    </citation>
    <scope>NUCLEOTIDE SEQUENCE</scope>
    <source>
        <strain evidence="3">Chongqing</strain>
    </source>
</reference>
<sequence>SSISGLAALLRLLLVAVIICPPPCRAGDEPADMQLSATPQATPTPLWAVDWGPTQPLEDETHHFPSSQEAEGTKHATPEVWLGRRNAQANQTQQQPLSVEAKDSEEEPERDAEERETEEVDPQFYVTVTISSLLILSALIISAKL</sequence>
<name>A0AAD5FL28_SILAS</name>
<dbReference type="PANTHER" id="PTHR32023">
    <property type="entry name" value="PILR ALPHA-ASSOCIATED NEURAL PROTEIN"/>
    <property type="match status" value="1"/>
</dbReference>
<dbReference type="PANTHER" id="PTHR32023:SF2">
    <property type="entry name" value="PILR ALPHA-ASSOCIATED NEURAL PROTEIN"/>
    <property type="match status" value="1"/>
</dbReference>
<dbReference type="Proteomes" id="UP001205998">
    <property type="component" value="Unassembled WGS sequence"/>
</dbReference>
<dbReference type="AlphaFoldDB" id="A0AAD5FL28"/>
<evidence type="ECO:0000256" key="1">
    <source>
        <dbReference type="SAM" id="MobiDB-lite"/>
    </source>
</evidence>
<feature type="region of interest" description="Disordered" evidence="1">
    <location>
        <begin position="30"/>
        <end position="121"/>
    </location>
</feature>
<dbReference type="InterPro" id="IPR039628">
    <property type="entry name" value="PIANP"/>
</dbReference>
<organism evidence="3 4">
    <name type="scientific">Silurus asotus</name>
    <name type="common">Amur catfish</name>
    <name type="synonym">Parasilurus asotus</name>
    <dbReference type="NCBI Taxonomy" id="30991"/>
    <lineage>
        <taxon>Eukaryota</taxon>
        <taxon>Metazoa</taxon>
        <taxon>Chordata</taxon>
        <taxon>Craniata</taxon>
        <taxon>Vertebrata</taxon>
        <taxon>Euteleostomi</taxon>
        <taxon>Actinopterygii</taxon>
        <taxon>Neopterygii</taxon>
        <taxon>Teleostei</taxon>
        <taxon>Ostariophysi</taxon>
        <taxon>Siluriformes</taxon>
        <taxon>Siluridae</taxon>
        <taxon>Silurus</taxon>
    </lineage>
</organism>
<proteinExistence type="predicted"/>
<keyword evidence="4" id="KW-1185">Reference proteome</keyword>
<keyword evidence="2" id="KW-0732">Signal</keyword>
<feature type="signal peptide" evidence="2">
    <location>
        <begin position="1"/>
        <end position="26"/>
    </location>
</feature>
<feature type="non-terminal residue" evidence="3">
    <location>
        <position position="145"/>
    </location>
</feature>
<evidence type="ECO:0000313" key="3">
    <source>
        <dbReference type="EMBL" id="KAI5620486.1"/>
    </source>
</evidence>
<feature type="compositionally biased region" description="Acidic residues" evidence="1">
    <location>
        <begin position="103"/>
        <end position="121"/>
    </location>
</feature>
<feature type="chain" id="PRO_5042054380" evidence="2">
    <location>
        <begin position="27"/>
        <end position="145"/>
    </location>
</feature>
<gene>
    <name evidence="3" type="ORF">C0J50_19953</name>
</gene>
<evidence type="ECO:0000256" key="2">
    <source>
        <dbReference type="SAM" id="SignalP"/>
    </source>
</evidence>
<accession>A0AAD5FL28</accession>
<comment type="caution">
    <text evidence="3">The sequence shown here is derived from an EMBL/GenBank/DDBJ whole genome shotgun (WGS) entry which is preliminary data.</text>
</comment>
<dbReference type="GO" id="GO:0050776">
    <property type="term" value="P:regulation of immune response"/>
    <property type="evidence" value="ECO:0007669"/>
    <property type="project" value="InterPro"/>
</dbReference>
<dbReference type="GO" id="GO:0016020">
    <property type="term" value="C:membrane"/>
    <property type="evidence" value="ECO:0007669"/>
    <property type="project" value="TreeGrafter"/>
</dbReference>
<feature type="non-terminal residue" evidence="3">
    <location>
        <position position="1"/>
    </location>
</feature>
<dbReference type="EMBL" id="MU551646">
    <property type="protein sequence ID" value="KAI5620486.1"/>
    <property type="molecule type" value="Genomic_DNA"/>
</dbReference>